<reference evidence="1" key="1">
    <citation type="submission" date="2021-04" db="EMBL/GenBank/DDBJ databases">
        <title>The genome sequence of Ideonella sp. 4Y11.</title>
        <authorList>
            <person name="Liu Y."/>
        </authorList>
    </citation>
    <scope>NUCLEOTIDE SEQUENCE</scope>
    <source>
        <strain evidence="1">4Y11</strain>
    </source>
</reference>
<accession>A0A940YG30</accession>
<organism evidence="1 2">
    <name type="scientific">Ideonella aquatica</name>
    <dbReference type="NCBI Taxonomy" id="2824119"/>
    <lineage>
        <taxon>Bacteria</taxon>
        <taxon>Pseudomonadati</taxon>
        <taxon>Pseudomonadota</taxon>
        <taxon>Betaproteobacteria</taxon>
        <taxon>Burkholderiales</taxon>
        <taxon>Sphaerotilaceae</taxon>
        <taxon>Ideonella</taxon>
    </lineage>
</organism>
<evidence type="ECO:0000313" key="1">
    <source>
        <dbReference type="EMBL" id="MBQ0957531.1"/>
    </source>
</evidence>
<protein>
    <submittedName>
        <fullName evidence="1">Uncharacterized protein</fullName>
    </submittedName>
</protein>
<gene>
    <name evidence="1" type="ORF">KAK06_01045</name>
</gene>
<comment type="caution">
    <text evidence="1">The sequence shown here is derived from an EMBL/GenBank/DDBJ whole genome shotgun (WGS) entry which is preliminary data.</text>
</comment>
<dbReference type="AlphaFoldDB" id="A0A940YG30"/>
<dbReference type="Proteomes" id="UP000678374">
    <property type="component" value="Unassembled WGS sequence"/>
</dbReference>
<dbReference type="EMBL" id="JAGQDE010000001">
    <property type="protein sequence ID" value="MBQ0957531.1"/>
    <property type="molecule type" value="Genomic_DNA"/>
</dbReference>
<name>A0A940YG30_9BURK</name>
<sequence length="73" mass="8319">MHHAYQSQTLSHEAFELRFQSLFHQGRAMAFPCDAAGHVDLDALSERARENYLYARAVVGREYAVPAVCHSQR</sequence>
<evidence type="ECO:0000313" key="2">
    <source>
        <dbReference type="Proteomes" id="UP000678374"/>
    </source>
</evidence>
<keyword evidence="2" id="KW-1185">Reference proteome</keyword>
<dbReference type="RefSeq" id="WP_210799826.1">
    <property type="nucleotide sequence ID" value="NZ_JAGQDE010000001.1"/>
</dbReference>
<proteinExistence type="predicted"/>